<dbReference type="InterPro" id="IPR002314">
    <property type="entry name" value="aa-tRNA-synt_IIb"/>
</dbReference>
<feature type="binding site" evidence="12 14">
    <location>
        <begin position="346"/>
        <end position="349"/>
    </location>
    <ligand>
        <name>ATP</name>
        <dbReference type="ChEBI" id="CHEBI:30616"/>
    </ligand>
</feature>
<evidence type="ECO:0000313" key="16">
    <source>
        <dbReference type="EMBL" id="OHA57189.1"/>
    </source>
</evidence>
<comment type="catalytic activity">
    <reaction evidence="11 12">
        <text>tRNA(Ser) + L-serine + ATP = L-seryl-tRNA(Ser) + AMP + diphosphate + H(+)</text>
        <dbReference type="Rhea" id="RHEA:12292"/>
        <dbReference type="Rhea" id="RHEA-COMP:9669"/>
        <dbReference type="Rhea" id="RHEA-COMP:9703"/>
        <dbReference type="ChEBI" id="CHEBI:15378"/>
        <dbReference type="ChEBI" id="CHEBI:30616"/>
        <dbReference type="ChEBI" id="CHEBI:33019"/>
        <dbReference type="ChEBI" id="CHEBI:33384"/>
        <dbReference type="ChEBI" id="CHEBI:78442"/>
        <dbReference type="ChEBI" id="CHEBI:78533"/>
        <dbReference type="ChEBI" id="CHEBI:456215"/>
        <dbReference type="EC" id="6.1.1.11"/>
    </reaction>
</comment>
<reference evidence="16 17" key="1">
    <citation type="journal article" date="2016" name="Nat. Commun.">
        <title>Thousands of microbial genomes shed light on interconnected biogeochemical processes in an aquifer system.</title>
        <authorList>
            <person name="Anantharaman K."/>
            <person name="Brown C.T."/>
            <person name="Hug L.A."/>
            <person name="Sharon I."/>
            <person name="Castelle C.J."/>
            <person name="Probst A.J."/>
            <person name="Thomas B.C."/>
            <person name="Singh A."/>
            <person name="Wilkins M.J."/>
            <person name="Karaoz U."/>
            <person name="Brodie E.L."/>
            <person name="Williams K.H."/>
            <person name="Hubbard S.S."/>
            <person name="Banfield J.F."/>
        </authorList>
    </citation>
    <scope>NUCLEOTIDE SEQUENCE [LARGE SCALE GENOMIC DNA]</scope>
</reference>
<dbReference type="EC" id="6.1.1.11" evidence="12"/>
<comment type="subcellular location">
    <subcellularLocation>
        <location evidence="1 12">Cytoplasm</location>
    </subcellularLocation>
</comment>
<feature type="binding site" evidence="13">
    <location>
        <position position="379"/>
    </location>
    <ligand>
        <name>L-serine</name>
        <dbReference type="ChEBI" id="CHEBI:33384"/>
    </ligand>
</feature>
<dbReference type="EMBL" id="MHTG01000019">
    <property type="protein sequence ID" value="OHA57189.1"/>
    <property type="molecule type" value="Genomic_DNA"/>
</dbReference>
<evidence type="ECO:0000256" key="3">
    <source>
        <dbReference type="ARBA" id="ARBA00010728"/>
    </source>
</evidence>
<dbReference type="UniPathway" id="UPA00906">
    <property type="reaction ID" value="UER00895"/>
</dbReference>
<protein>
    <recommendedName>
        <fullName evidence="12">Serine--tRNA ligase</fullName>
        <ecNumber evidence="12">6.1.1.11</ecNumber>
    </recommendedName>
    <alternativeName>
        <fullName evidence="12">Seryl-tRNA synthetase</fullName>
        <shortName evidence="12">SerRS</shortName>
    </alternativeName>
    <alternativeName>
        <fullName evidence="12">Seryl-tRNA(Ser/Sec) synthetase</fullName>
    </alternativeName>
</protein>
<dbReference type="PROSITE" id="PS50862">
    <property type="entry name" value="AA_TRNA_LIGASE_II"/>
    <property type="match status" value="1"/>
</dbReference>
<keyword evidence="9 12" id="KW-0030">Aminoacyl-tRNA synthetase</keyword>
<dbReference type="GO" id="GO:0016260">
    <property type="term" value="P:selenocysteine biosynthetic process"/>
    <property type="evidence" value="ECO:0007669"/>
    <property type="project" value="UniProtKB-UniRule"/>
</dbReference>
<dbReference type="Pfam" id="PF00587">
    <property type="entry name" value="tRNA-synt_2b"/>
    <property type="match status" value="1"/>
</dbReference>
<evidence type="ECO:0000256" key="9">
    <source>
        <dbReference type="ARBA" id="ARBA00023146"/>
    </source>
</evidence>
<dbReference type="HAMAP" id="MF_00176">
    <property type="entry name" value="Ser_tRNA_synth_type1"/>
    <property type="match status" value="1"/>
</dbReference>
<dbReference type="Gene3D" id="3.30.930.10">
    <property type="entry name" value="Bira Bifunctional Protein, Domain 2"/>
    <property type="match status" value="1"/>
</dbReference>
<evidence type="ECO:0000259" key="15">
    <source>
        <dbReference type="PROSITE" id="PS50862"/>
    </source>
</evidence>
<dbReference type="InterPro" id="IPR002317">
    <property type="entry name" value="Ser-tRNA-ligase_type_1"/>
</dbReference>
<dbReference type="GO" id="GO:0004828">
    <property type="term" value="F:serine-tRNA ligase activity"/>
    <property type="evidence" value="ECO:0007669"/>
    <property type="project" value="UniProtKB-UniRule"/>
</dbReference>
<dbReference type="PANTHER" id="PTHR43697:SF1">
    <property type="entry name" value="SERINE--TRNA LIGASE"/>
    <property type="match status" value="1"/>
</dbReference>
<feature type="binding site" evidence="13">
    <location>
        <position position="226"/>
    </location>
    <ligand>
        <name>L-serine</name>
        <dbReference type="ChEBI" id="CHEBI:33384"/>
    </ligand>
</feature>
<gene>
    <name evidence="12" type="primary">serS</name>
    <name evidence="16" type="ORF">A2114_00045</name>
</gene>
<dbReference type="PANTHER" id="PTHR43697">
    <property type="entry name" value="SERYL-TRNA SYNTHETASE"/>
    <property type="match status" value="1"/>
</dbReference>
<evidence type="ECO:0000256" key="14">
    <source>
        <dbReference type="PIRSR" id="PIRSR001529-2"/>
    </source>
</evidence>
<feature type="binding site" evidence="12 14">
    <location>
        <begin position="257"/>
        <end position="259"/>
    </location>
    <ligand>
        <name>ATP</name>
        <dbReference type="ChEBI" id="CHEBI:30616"/>
    </ligand>
</feature>
<dbReference type="GO" id="GO:0005737">
    <property type="term" value="C:cytoplasm"/>
    <property type="evidence" value="ECO:0007669"/>
    <property type="project" value="UniProtKB-SubCell"/>
</dbReference>
<dbReference type="SUPFAM" id="SSF55681">
    <property type="entry name" value="Class II aaRS and biotin synthetases"/>
    <property type="match status" value="1"/>
</dbReference>
<comment type="pathway">
    <text evidence="2 12">Aminoacyl-tRNA biosynthesis; selenocysteinyl-tRNA(Sec) biosynthesis; L-seryl-tRNA(Sec) from L-serine and tRNA(Sec): step 1/1.</text>
</comment>
<dbReference type="InterPro" id="IPR010978">
    <property type="entry name" value="tRNA-bd_arm"/>
</dbReference>
<evidence type="ECO:0000256" key="7">
    <source>
        <dbReference type="ARBA" id="ARBA00022840"/>
    </source>
</evidence>
<comment type="catalytic activity">
    <reaction evidence="10 12">
        <text>tRNA(Sec) + L-serine + ATP = L-seryl-tRNA(Sec) + AMP + diphosphate + H(+)</text>
        <dbReference type="Rhea" id="RHEA:42580"/>
        <dbReference type="Rhea" id="RHEA-COMP:9742"/>
        <dbReference type="Rhea" id="RHEA-COMP:10128"/>
        <dbReference type="ChEBI" id="CHEBI:15378"/>
        <dbReference type="ChEBI" id="CHEBI:30616"/>
        <dbReference type="ChEBI" id="CHEBI:33019"/>
        <dbReference type="ChEBI" id="CHEBI:33384"/>
        <dbReference type="ChEBI" id="CHEBI:78442"/>
        <dbReference type="ChEBI" id="CHEBI:78533"/>
        <dbReference type="ChEBI" id="CHEBI:456215"/>
        <dbReference type="EC" id="6.1.1.11"/>
    </reaction>
</comment>
<feature type="binding site" evidence="12">
    <location>
        <position position="381"/>
    </location>
    <ligand>
        <name>L-serine</name>
        <dbReference type="ChEBI" id="CHEBI:33384"/>
    </ligand>
</feature>
<accession>A0A1G2QAL7</accession>
<dbReference type="InterPro" id="IPR045864">
    <property type="entry name" value="aa-tRNA-synth_II/BPL/LPL"/>
</dbReference>
<dbReference type="Gene3D" id="1.10.287.40">
    <property type="entry name" value="Serine-tRNA synthetase, tRNA binding domain"/>
    <property type="match status" value="1"/>
</dbReference>
<keyword evidence="5 12" id="KW-0436">Ligase</keyword>
<comment type="similarity">
    <text evidence="3 12">Belongs to the class-II aminoacyl-tRNA synthetase family. Type-1 seryl-tRNA synthetase subfamily.</text>
</comment>
<keyword evidence="8 12" id="KW-0648">Protein biosynthesis</keyword>
<feature type="binding site" evidence="12">
    <location>
        <begin position="226"/>
        <end position="228"/>
    </location>
    <ligand>
        <name>L-serine</name>
        <dbReference type="ChEBI" id="CHEBI:33384"/>
    </ligand>
</feature>
<feature type="binding site" evidence="14">
    <location>
        <begin position="273"/>
        <end position="276"/>
    </location>
    <ligand>
        <name>ATP</name>
        <dbReference type="ChEBI" id="CHEBI:30616"/>
    </ligand>
</feature>
<comment type="domain">
    <text evidence="12">Consists of two distinct domains, a catalytic core and a N-terminal extension that is involved in tRNA binding.</text>
</comment>
<evidence type="ECO:0000256" key="11">
    <source>
        <dbReference type="ARBA" id="ARBA00048823"/>
    </source>
</evidence>
<dbReference type="AlphaFoldDB" id="A0A1G2QAL7"/>
<evidence type="ECO:0000256" key="1">
    <source>
        <dbReference type="ARBA" id="ARBA00004496"/>
    </source>
</evidence>
<dbReference type="PIRSF" id="PIRSF001529">
    <property type="entry name" value="Ser-tRNA-synth_IIa"/>
    <property type="match status" value="1"/>
</dbReference>
<evidence type="ECO:0000256" key="12">
    <source>
        <dbReference type="HAMAP-Rule" id="MF_00176"/>
    </source>
</evidence>
<feature type="binding site" evidence="13">
    <location>
        <position position="257"/>
    </location>
    <ligand>
        <name>L-serine</name>
        <dbReference type="ChEBI" id="CHEBI:33384"/>
    </ligand>
</feature>
<feature type="domain" description="Aminoacyl-transfer RNA synthetases class-II family profile" evidence="15">
    <location>
        <begin position="136"/>
        <end position="406"/>
    </location>
</feature>
<proteinExistence type="inferred from homology"/>
<sequence length="425" mass="48105">MLDIKFIKENPELIKEAVRKKRLTVDVDRLLALETERLALLSQVEALRAEQNEASQKISAAGTDERVALIEAMQTVKQSLQIGEEKLKEVMTEWRALMLQVPNVPDMAVPEGDDDAANEEIKVWGEKPEFDFEPKDHIQLLENLGLIDFERGTKVAGFRGYVLKGDAVKLSLALWQWAFDELAKKGFQPMLAPSLVRPESFFGTGYLPQGEEDLYKTQDGDFLAGTAEVATMGYFMDEVVTKEELPKKIVAFSPCFRREAGSHGKDTKGAFRVHEFYKVEQVALCKANHEESVRLHEELLANAEALMQALELPYHVVVNCTGDLGLGQVKKYDLEAWLPSQNKYRETHSISYFHDFQTRRLNIRYRDDEDKLRFAHSLNGTAVATPRLLIAIVENNQQADGNIKVPAVLRPYFGKDQLTSFKSAD</sequence>
<evidence type="ECO:0000256" key="8">
    <source>
        <dbReference type="ARBA" id="ARBA00022917"/>
    </source>
</evidence>
<dbReference type="InterPro" id="IPR042103">
    <property type="entry name" value="SerRS_1_N_sf"/>
</dbReference>
<comment type="function">
    <text evidence="12">Catalyzes the attachment of serine to tRNA(Ser). Is also able to aminoacylate tRNA(Sec) with serine, to form the misacylated tRNA L-seryl-tRNA(Sec), which will be further converted into selenocysteinyl-tRNA(Sec).</text>
</comment>
<evidence type="ECO:0000256" key="4">
    <source>
        <dbReference type="ARBA" id="ARBA00022490"/>
    </source>
</evidence>
<dbReference type="Proteomes" id="UP000176494">
    <property type="component" value="Unassembled WGS sequence"/>
</dbReference>
<dbReference type="CDD" id="cd00770">
    <property type="entry name" value="SerRS_core"/>
    <property type="match status" value="1"/>
</dbReference>
<feature type="binding site" evidence="12 13">
    <location>
        <position position="280"/>
    </location>
    <ligand>
        <name>L-serine</name>
        <dbReference type="ChEBI" id="CHEBI:33384"/>
    </ligand>
</feature>
<evidence type="ECO:0000256" key="2">
    <source>
        <dbReference type="ARBA" id="ARBA00005045"/>
    </source>
</evidence>
<evidence type="ECO:0000313" key="17">
    <source>
        <dbReference type="Proteomes" id="UP000176494"/>
    </source>
</evidence>
<keyword evidence="4 12" id="KW-0963">Cytoplasm</keyword>
<comment type="subunit">
    <text evidence="12">Homodimer. The tRNA molecule binds across the dimer.</text>
</comment>
<dbReference type="Pfam" id="PF02403">
    <property type="entry name" value="Seryl_tRNA_N"/>
    <property type="match status" value="1"/>
</dbReference>
<dbReference type="NCBIfam" id="TIGR00414">
    <property type="entry name" value="serS"/>
    <property type="match status" value="1"/>
</dbReference>
<evidence type="ECO:0000256" key="5">
    <source>
        <dbReference type="ARBA" id="ARBA00022598"/>
    </source>
</evidence>
<evidence type="ECO:0000256" key="10">
    <source>
        <dbReference type="ARBA" id="ARBA00047929"/>
    </source>
</evidence>
<dbReference type="InterPro" id="IPR006195">
    <property type="entry name" value="aa-tRNA-synth_II"/>
</dbReference>
<dbReference type="STRING" id="1802435.A2114_00045"/>
<dbReference type="PRINTS" id="PR00981">
    <property type="entry name" value="TRNASYNTHSER"/>
</dbReference>
<evidence type="ECO:0000256" key="6">
    <source>
        <dbReference type="ARBA" id="ARBA00022741"/>
    </source>
</evidence>
<dbReference type="SUPFAM" id="SSF46589">
    <property type="entry name" value="tRNA-binding arm"/>
    <property type="match status" value="1"/>
</dbReference>
<name>A0A1G2QAL7_9BACT</name>
<organism evidence="16 17">
    <name type="scientific">Candidatus Vogelbacteria bacterium GWA1_51_14</name>
    <dbReference type="NCBI Taxonomy" id="1802435"/>
    <lineage>
        <taxon>Bacteria</taxon>
        <taxon>Candidatus Vogeliibacteriota</taxon>
    </lineage>
</organism>
<feature type="binding site" evidence="12">
    <location>
        <position position="273"/>
    </location>
    <ligand>
        <name>ATP</name>
        <dbReference type="ChEBI" id="CHEBI:30616"/>
    </ligand>
</feature>
<dbReference type="GO" id="GO:0005524">
    <property type="term" value="F:ATP binding"/>
    <property type="evidence" value="ECO:0007669"/>
    <property type="project" value="UniProtKB-UniRule"/>
</dbReference>
<evidence type="ECO:0000256" key="13">
    <source>
        <dbReference type="PIRSR" id="PIRSR001529-1"/>
    </source>
</evidence>
<feature type="site" description="Important for serine binding" evidence="13">
    <location>
        <position position="381"/>
    </location>
</feature>
<keyword evidence="6 12" id="KW-0547">Nucleotide-binding</keyword>
<dbReference type="GO" id="GO:0006434">
    <property type="term" value="P:seryl-tRNA aminoacylation"/>
    <property type="evidence" value="ECO:0007669"/>
    <property type="project" value="UniProtKB-UniRule"/>
</dbReference>
<keyword evidence="7 12" id="KW-0067">ATP-binding</keyword>
<dbReference type="InterPro" id="IPR015866">
    <property type="entry name" value="Ser-tRNA-synth_1_N"/>
</dbReference>
<comment type="caution">
    <text evidence="16">The sequence shown here is derived from an EMBL/GenBank/DDBJ whole genome shotgun (WGS) entry which is preliminary data.</text>
</comment>
<dbReference type="InterPro" id="IPR033729">
    <property type="entry name" value="SerRS_core"/>
</dbReference>